<reference evidence="1" key="2">
    <citation type="journal article" date="2015" name="Data Brief">
        <title>Shoot transcriptome of the giant reed, Arundo donax.</title>
        <authorList>
            <person name="Barrero R.A."/>
            <person name="Guerrero F.D."/>
            <person name="Moolhuijzen P."/>
            <person name="Goolsby J.A."/>
            <person name="Tidwell J."/>
            <person name="Bellgard S.E."/>
            <person name="Bellgard M.I."/>
        </authorList>
    </citation>
    <scope>NUCLEOTIDE SEQUENCE</scope>
    <source>
        <tissue evidence="1">Shoot tissue taken approximately 20 cm above the soil surface</tissue>
    </source>
</reference>
<sequence length="100" mass="11834">MSKQLLQFWYILFKQEIGTSTDHFKHWGAIKHTMRLYCYKLYRSFSTNVMSSRNGPPATKGTKNLISENKLLWSNIYLNQLNLQLDMPMNGTYKYVLGYI</sequence>
<accession>A0A0A9GTB9</accession>
<dbReference type="AlphaFoldDB" id="A0A0A9GTB9"/>
<dbReference type="EMBL" id="GBRH01169626">
    <property type="protein sequence ID" value="JAE28270.1"/>
    <property type="molecule type" value="Transcribed_RNA"/>
</dbReference>
<reference evidence="1" key="1">
    <citation type="submission" date="2014-09" db="EMBL/GenBank/DDBJ databases">
        <authorList>
            <person name="Magalhaes I.L.F."/>
            <person name="Oliveira U."/>
            <person name="Santos F.R."/>
            <person name="Vidigal T.H.D.A."/>
            <person name="Brescovit A.D."/>
            <person name="Santos A.J."/>
        </authorList>
    </citation>
    <scope>NUCLEOTIDE SEQUENCE</scope>
    <source>
        <tissue evidence="1">Shoot tissue taken approximately 20 cm above the soil surface</tissue>
    </source>
</reference>
<evidence type="ECO:0000313" key="1">
    <source>
        <dbReference type="EMBL" id="JAE28270.1"/>
    </source>
</evidence>
<proteinExistence type="predicted"/>
<organism evidence="1">
    <name type="scientific">Arundo donax</name>
    <name type="common">Giant reed</name>
    <name type="synonym">Donax arundinaceus</name>
    <dbReference type="NCBI Taxonomy" id="35708"/>
    <lineage>
        <taxon>Eukaryota</taxon>
        <taxon>Viridiplantae</taxon>
        <taxon>Streptophyta</taxon>
        <taxon>Embryophyta</taxon>
        <taxon>Tracheophyta</taxon>
        <taxon>Spermatophyta</taxon>
        <taxon>Magnoliopsida</taxon>
        <taxon>Liliopsida</taxon>
        <taxon>Poales</taxon>
        <taxon>Poaceae</taxon>
        <taxon>PACMAD clade</taxon>
        <taxon>Arundinoideae</taxon>
        <taxon>Arundineae</taxon>
        <taxon>Arundo</taxon>
    </lineage>
</organism>
<protein>
    <submittedName>
        <fullName evidence="1">Uncharacterized protein</fullName>
    </submittedName>
</protein>
<name>A0A0A9GTB9_ARUDO</name>